<dbReference type="EMBL" id="RBXL01000001">
    <property type="protein sequence ID" value="RKT42992.1"/>
    <property type="molecule type" value="Genomic_DNA"/>
</dbReference>
<keyword evidence="2" id="KW-1185">Reference proteome</keyword>
<dbReference type="Proteomes" id="UP000274556">
    <property type="component" value="Unassembled WGS sequence"/>
</dbReference>
<keyword evidence="1" id="KW-0378">Hydrolase</keyword>
<keyword evidence="1" id="KW-0255">Endonuclease</keyword>
<organism evidence="1 2">
    <name type="scientific">Thiocapsa rosea</name>
    <dbReference type="NCBI Taxonomy" id="69360"/>
    <lineage>
        <taxon>Bacteria</taxon>
        <taxon>Pseudomonadati</taxon>
        <taxon>Pseudomonadota</taxon>
        <taxon>Gammaproteobacteria</taxon>
        <taxon>Chromatiales</taxon>
        <taxon>Chromatiaceae</taxon>
        <taxon>Thiocapsa</taxon>
    </lineage>
</organism>
<name>A0A495V0J8_9GAMM</name>
<dbReference type="Gene3D" id="3.30.2310.20">
    <property type="entry name" value="RelE-like"/>
    <property type="match status" value="1"/>
</dbReference>
<comment type="caution">
    <text evidence="1">The sequence shown here is derived from an EMBL/GenBank/DDBJ whole genome shotgun (WGS) entry which is preliminary data.</text>
</comment>
<dbReference type="SUPFAM" id="SSF143011">
    <property type="entry name" value="RelE-like"/>
    <property type="match status" value="1"/>
</dbReference>
<dbReference type="RefSeq" id="WP_120795632.1">
    <property type="nucleotide sequence ID" value="NZ_RBXL01000001.1"/>
</dbReference>
<keyword evidence="1" id="KW-0540">Nuclease</keyword>
<dbReference type="AlphaFoldDB" id="A0A495V0J8"/>
<protein>
    <submittedName>
        <fullName evidence="1">mRNA-degrading endonuclease YafQ of YafQ-DinJ toxin-antitoxin module</fullName>
    </submittedName>
</protein>
<accession>A0A495V0J8</accession>
<evidence type="ECO:0000313" key="2">
    <source>
        <dbReference type="Proteomes" id="UP000274556"/>
    </source>
</evidence>
<reference evidence="1 2" key="1">
    <citation type="submission" date="2018-10" db="EMBL/GenBank/DDBJ databases">
        <title>Genomic Encyclopedia of Archaeal and Bacterial Type Strains, Phase II (KMG-II): from individual species to whole genera.</title>
        <authorList>
            <person name="Goeker M."/>
        </authorList>
    </citation>
    <scope>NUCLEOTIDE SEQUENCE [LARGE SCALE GENOMIC DNA]</scope>
    <source>
        <strain evidence="1 2">DSM 235</strain>
    </source>
</reference>
<dbReference type="GO" id="GO:0004519">
    <property type="term" value="F:endonuclease activity"/>
    <property type="evidence" value="ECO:0007669"/>
    <property type="project" value="UniProtKB-KW"/>
</dbReference>
<dbReference type="InterPro" id="IPR035093">
    <property type="entry name" value="RelE/ParE_toxin_dom_sf"/>
</dbReference>
<gene>
    <name evidence="1" type="ORF">BDD21_0298</name>
</gene>
<proteinExistence type="predicted"/>
<dbReference type="OrthoDB" id="9798691at2"/>
<sequence>MSFVLVTTRQFERRARKFLRKHPDLRPALRETLDNLSRDPFQSKLKLHPLSGNLAGVQAVSLTYSYRLTLLLRVTEQEVVLLDIGTHDEVYR</sequence>
<evidence type="ECO:0000313" key="1">
    <source>
        <dbReference type="EMBL" id="RKT42992.1"/>
    </source>
</evidence>